<feature type="transmembrane region" description="Helical" evidence="12">
    <location>
        <begin position="101"/>
        <end position="119"/>
    </location>
</feature>
<feature type="transmembrane region" description="Helical" evidence="12">
    <location>
        <begin position="180"/>
        <end position="199"/>
    </location>
</feature>
<keyword evidence="10 12" id="KW-0472">Membrane</keyword>
<sequence length="247" mass="27953">MILEWLISPLDPARPHEVGMALSWHARFMVLGWGVLAPLAVMIARFFKVLPGQNWPRDLDSTLWWRSHWMTQTLVLVLSVVALTLVLVSPQNSGTAVVHRLFGYAVLVLAAIQGLSGIFRGTKGGPTDPDPDGSLRGDHYDMTPRRLLFERFHKSCGYLALALMVGAIATGLWNANAPNWMWLFLIAWWAVLMSFSVYLQRRGCAVDTYQAIWGPDPEHPGNRKKKQGWGMTRPEFPQRSFDKQRET</sequence>
<keyword evidence="8 12" id="KW-1133">Transmembrane helix</keyword>
<keyword evidence="15" id="KW-1185">Reference proteome</keyword>
<dbReference type="GO" id="GO:0020037">
    <property type="term" value="F:heme binding"/>
    <property type="evidence" value="ECO:0007669"/>
    <property type="project" value="TreeGrafter"/>
</dbReference>
<feature type="domain" description="Cytochrome b561" evidence="13">
    <location>
        <begin position="1"/>
        <end position="209"/>
    </location>
</feature>
<keyword evidence="4" id="KW-0349">Heme</keyword>
<evidence type="ECO:0000256" key="2">
    <source>
        <dbReference type="ARBA" id="ARBA00004141"/>
    </source>
</evidence>
<dbReference type="Gene3D" id="1.20.120.1770">
    <property type="match status" value="1"/>
</dbReference>
<dbReference type="GO" id="GO:0140575">
    <property type="term" value="F:transmembrane monodehydroascorbate reductase activity"/>
    <property type="evidence" value="ECO:0007669"/>
    <property type="project" value="InterPro"/>
</dbReference>
<feature type="region of interest" description="Disordered" evidence="11">
    <location>
        <begin position="215"/>
        <end position="247"/>
    </location>
</feature>
<evidence type="ECO:0000256" key="12">
    <source>
        <dbReference type="SAM" id="Phobius"/>
    </source>
</evidence>
<evidence type="ECO:0000256" key="4">
    <source>
        <dbReference type="ARBA" id="ARBA00022617"/>
    </source>
</evidence>
<dbReference type="Pfam" id="PF03188">
    <property type="entry name" value="Cytochrom_B561"/>
    <property type="match status" value="1"/>
</dbReference>
<dbReference type="GeneID" id="97671956"/>
<dbReference type="RefSeq" id="WP_199485839.1">
    <property type="nucleotide sequence ID" value="NZ_CXWA01000004.1"/>
</dbReference>
<dbReference type="CDD" id="cd08760">
    <property type="entry name" value="Cyt_b561_FRRS1_like"/>
    <property type="match status" value="1"/>
</dbReference>
<keyword evidence="6" id="KW-0479">Metal-binding</keyword>
<keyword evidence="5 12" id="KW-0812">Transmembrane</keyword>
<proteinExistence type="predicted"/>
<evidence type="ECO:0000256" key="11">
    <source>
        <dbReference type="SAM" id="MobiDB-lite"/>
    </source>
</evidence>
<dbReference type="PROSITE" id="PS50939">
    <property type="entry name" value="CYTOCHROME_B561"/>
    <property type="match status" value="1"/>
</dbReference>
<evidence type="ECO:0000259" key="13">
    <source>
        <dbReference type="PROSITE" id="PS50939"/>
    </source>
</evidence>
<evidence type="ECO:0000256" key="7">
    <source>
        <dbReference type="ARBA" id="ARBA00022982"/>
    </source>
</evidence>
<comment type="subcellular location">
    <subcellularLocation>
        <location evidence="2">Membrane</location>
        <topology evidence="2">Multi-pass membrane protein</topology>
    </subcellularLocation>
</comment>
<evidence type="ECO:0000256" key="10">
    <source>
        <dbReference type="ARBA" id="ARBA00023136"/>
    </source>
</evidence>
<dbReference type="InterPro" id="IPR045150">
    <property type="entry name" value="CYB561D1/2"/>
</dbReference>
<dbReference type="EMBL" id="CXWC01000013">
    <property type="protein sequence ID" value="CTQ76251.1"/>
    <property type="molecule type" value="Genomic_DNA"/>
</dbReference>
<evidence type="ECO:0000256" key="9">
    <source>
        <dbReference type="ARBA" id="ARBA00023004"/>
    </source>
</evidence>
<gene>
    <name evidence="14" type="ORF">LA5096_04673</name>
</gene>
<evidence type="ECO:0000256" key="3">
    <source>
        <dbReference type="ARBA" id="ARBA00022448"/>
    </source>
</evidence>
<evidence type="ECO:0000256" key="1">
    <source>
        <dbReference type="ARBA" id="ARBA00001970"/>
    </source>
</evidence>
<dbReference type="AlphaFoldDB" id="A0A0M7AP04"/>
<dbReference type="PANTHER" id="PTHR15422">
    <property type="entry name" value="OS05G0565100 PROTEIN"/>
    <property type="match status" value="1"/>
</dbReference>
<evidence type="ECO:0000256" key="8">
    <source>
        <dbReference type="ARBA" id="ARBA00022989"/>
    </source>
</evidence>
<feature type="transmembrane region" description="Helical" evidence="12">
    <location>
        <begin position="155"/>
        <end position="174"/>
    </location>
</feature>
<keyword evidence="7" id="KW-0249">Electron transport</keyword>
<comment type="cofactor">
    <cofactor evidence="1">
        <name>heme b</name>
        <dbReference type="ChEBI" id="CHEBI:60344"/>
    </cofactor>
</comment>
<evidence type="ECO:0000313" key="15">
    <source>
        <dbReference type="Proteomes" id="UP000049983"/>
    </source>
</evidence>
<reference evidence="15" key="1">
    <citation type="submission" date="2015-07" db="EMBL/GenBank/DDBJ databases">
        <authorList>
            <person name="Rodrigo-Torres Lidia"/>
            <person name="Arahal R.David."/>
        </authorList>
    </citation>
    <scope>NUCLEOTIDE SEQUENCE [LARGE SCALE GENOMIC DNA]</scope>
    <source>
        <strain evidence="15">CECT 5096</strain>
    </source>
</reference>
<dbReference type="Proteomes" id="UP000049983">
    <property type="component" value="Unassembled WGS sequence"/>
</dbReference>
<evidence type="ECO:0000313" key="14">
    <source>
        <dbReference type="EMBL" id="CTQ76251.1"/>
    </source>
</evidence>
<dbReference type="GO" id="GO:0046872">
    <property type="term" value="F:metal ion binding"/>
    <property type="evidence" value="ECO:0007669"/>
    <property type="project" value="UniProtKB-KW"/>
</dbReference>
<dbReference type="PANTHER" id="PTHR15422:SF24">
    <property type="entry name" value="DOMON RELATED DOMAIN-CONTAINING PROTEIN"/>
    <property type="match status" value="1"/>
</dbReference>
<accession>A0A0M7AP04</accession>
<keyword evidence="9" id="KW-0408">Iron</keyword>
<dbReference type="InterPro" id="IPR006593">
    <property type="entry name" value="Cyt_b561/ferric_Rdtase_TM"/>
</dbReference>
<feature type="transmembrane region" description="Helical" evidence="12">
    <location>
        <begin position="24"/>
        <end position="47"/>
    </location>
</feature>
<dbReference type="GO" id="GO:0016020">
    <property type="term" value="C:membrane"/>
    <property type="evidence" value="ECO:0007669"/>
    <property type="project" value="UniProtKB-SubCell"/>
</dbReference>
<dbReference type="SMART" id="SM00665">
    <property type="entry name" value="B561"/>
    <property type="match status" value="1"/>
</dbReference>
<feature type="transmembrane region" description="Helical" evidence="12">
    <location>
        <begin position="68"/>
        <end position="89"/>
    </location>
</feature>
<keyword evidence="3" id="KW-0813">Transport</keyword>
<evidence type="ECO:0000256" key="5">
    <source>
        <dbReference type="ARBA" id="ARBA00022692"/>
    </source>
</evidence>
<dbReference type="STRING" id="311410.LA5095_03391"/>
<evidence type="ECO:0000256" key="6">
    <source>
        <dbReference type="ARBA" id="ARBA00022723"/>
    </source>
</evidence>
<name>A0A0M7AP04_9HYPH</name>
<organism evidence="14 15">
    <name type="scientific">Roseibium album</name>
    <dbReference type="NCBI Taxonomy" id="311410"/>
    <lineage>
        <taxon>Bacteria</taxon>
        <taxon>Pseudomonadati</taxon>
        <taxon>Pseudomonadota</taxon>
        <taxon>Alphaproteobacteria</taxon>
        <taxon>Hyphomicrobiales</taxon>
        <taxon>Stappiaceae</taxon>
        <taxon>Roseibium</taxon>
    </lineage>
</organism>
<protein>
    <recommendedName>
        <fullName evidence="13">Cytochrome b561 domain-containing protein</fullName>
    </recommendedName>
</protein>